<feature type="transmembrane region" description="Helical" evidence="1">
    <location>
        <begin position="139"/>
        <end position="160"/>
    </location>
</feature>
<comment type="caution">
    <text evidence="3">The sequence shown here is derived from an EMBL/GenBank/DDBJ whole genome shotgun (WGS) entry which is preliminary data.</text>
</comment>
<sequence length="512" mass="57245">MILGDTPRRQRVTKLVSWGHWFALCNILVAIVIASIYVFNSRMPETALGLLYLFTNWFSHIAFLTFMGFILLILPLCYLVPNVKMVKGISSVVAAVSLALLAFDALLYNKHGLHLSLGSAEVIRNETRSAMANFSWQQWSFLGLLFLVWLSFQLMMANALWKRLERFQKQKVGLPILSFFVLSFISSHGSHIWADANLYQPIIKQDDMFPLSYPATAKTLMSKYGLLDIQSYQRRKELQLDSQFRAANYPAAPVYCGINESTSLVLLIGLEAKQLGHLGSALGLKAHPRHFDIAADQQDGKFSILYGLPSLYQSALEDRRPVPLDLAQKLGLPTLLYSAQPLSSGVRNLQVEWSEFTQVLSQPGPKLAIGFVTEEQMNLLLAGNLHRNSQLILTQMRPNQRVGLYSNISQSLSAAVSSHEDLLPTLMGVLGCSAPPQNYSTGQSLLDIQRSWLISNSNGKLILLDEQRRVEVDSQGNYKVYDLISGDELAEELNMSRLSQGVKHLSRFAAQP</sequence>
<name>A0A939IQ10_9ALTE</name>
<reference evidence="3" key="1">
    <citation type="submission" date="2021-03" db="EMBL/GenBank/DDBJ databases">
        <title>novel species isolated from a fishpond in China.</title>
        <authorList>
            <person name="Lu H."/>
            <person name="Cai Z."/>
        </authorList>
    </citation>
    <scope>NUCLEOTIDE SEQUENCE</scope>
    <source>
        <strain evidence="3">JCM 30855</strain>
    </source>
</reference>
<dbReference type="AlphaFoldDB" id="A0A939IQ10"/>
<dbReference type="InterPro" id="IPR024588">
    <property type="entry name" value="YejM_N"/>
</dbReference>
<evidence type="ECO:0000313" key="4">
    <source>
        <dbReference type="Proteomes" id="UP000664654"/>
    </source>
</evidence>
<feature type="transmembrane region" description="Helical" evidence="1">
    <location>
        <begin position="88"/>
        <end position="108"/>
    </location>
</feature>
<evidence type="ECO:0000256" key="1">
    <source>
        <dbReference type="SAM" id="Phobius"/>
    </source>
</evidence>
<feature type="domain" description="Inner membrane protein YejM N-terminal" evidence="2">
    <location>
        <begin position="7"/>
        <end position="256"/>
    </location>
</feature>
<keyword evidence="1" id="KW-0812">Transmembrane</keyword>
<organism evidence="3 4">
    <name type="scientific">Bowmanella dokdonensis</name>
    <dbReference type="NCBI Taxonomy" id="751969"/>
    <lineage>
        <taxon>Bacteria</taxon>
        <taxon>Pseudomonadati</taxon>
        <taxon>Pseudomonadota</taxon>
        <taxon>Gammaproteobacteria</taxon>
        <taxon>Alteromonadales</taxon>
        <taxon>Alteromonadaceae</taxon>
        <taxon>Bowmanella</taxon>
    </lineage>
</organism>
<gene>
    <name evidence="3" type="ORF">J0A66_04840</name>
</gene>
<dbReference type="InterPro" id="IPR017850">
    <property type="entry name" value="Alkaline_phosphatase_core_sf"/>
</dbReference>
<dbReference type="RefSeq" id="WP_206572654.1">
    <property type="nucleotide sequence ID" value="NZ_JAFKCV010000002.1"/>
</dbReference>
<evidence type="ECO:0000313" key="3">
    <source>
        <dbReference type="EMBL" id="MBN7824549.1"/>
    </source>
</evidence>
<dbReference type="Proteomes" id="UP000664654">
    <property type="component" value="Unassembled WGS sequence"/>
</dbReference>
<protein>
    <submittedName>
        <fullName evidence="3">DUF3413 domain-containing protein</fullName>
    </submittedName>
</protein>
<proteinExistence type="predicted"/>
<dbReference type="EMBL" id="JAFKCV010000002">
    <property type="protein sequence ID" value="MBN7824549.1"/>
    <property type="molecule type" value="Genomic_DNA"/>
</dbReference>
<feature type="transmembrane region" description="Helical" evidence="1">
    <location>
        <begin position="172"/>
        <end position="194"/>
    </location>
</feature>
<dbReference type="SUPFAM" id="SSF53649">
    <property type="entry name" value="Alkaline phosphatase-like"/>
    <property type="match status" value="1"/>
</dbReference>
<accession>A0A939IQ10</accession>
<keyword evidence="1" id="KW-0472">Membrane</keyword>
<feature type="transmembrane region" description="Helical" evidence="1">
    <location>
        <begin position="60"/>
        <end position="81"/>
    </location>
</feature>
<keyword evidence="4" id="KW-1185">Reference proteome</keyword>
<keyword evidence="1" id="KW-1133">Transmembrane helix</keyword>
<dbReference type="Pfam" id="PF11893">
    <property type="entry name" value="DUF3413"/>
    <property type="match status" value="1"/>
</dbReference>
<feature type="transmembrane region" description="Helical" evidence="1">
    <location>
        <begin position="21"/>
        <end position="40"/>
    </location>
</feature>
<evidence type="ECO:0000259" key="2">
    <source>
        <dbReference type="Pfam" id="PF11893"/>
    </source>
</evidence>